<comment type="catalytic activity">
    <reaction evidence="6">
        <text>a phosphate monoester + H2O = an alcohol + phosphate</text>
        <dbReference type="Rhea" id="RHEA:15017"/>
        <dbReference type="ChEBI" id="CHEBI:15377"/>
        <dbReference type="ChEBI" id="CHEBI:30879"/>
        <dbReference type="ChEBI" id="CHEBI:43474"/>
        <dbReference type="ChEBI" id="CHEBI:67140"/>
        <dbReference type="EC" id="3.1.3.1"/>
    </reaction>
    <physiologicalReaction direction="left-to-right" evidence="6">
        <dbReference type="Rhea" id="RHEA:15018"/>
    </physiologicalReaction>
</comment>
<keyword evidence="16" id="KW-0479">Metal-binding</keyword>
<comment type="catalytic activity">
    <reaction evidence="13">
        <text>phosphoethanolamine + H2O = ethanolamine + phosphate</text>
        <dbReference type="Rhea" id="RHEA:16089"/>
        <dbReference type="ChEBI" id="CHEBI:15377"/>
        <dbReference type="ChEBI" id="CHEBI:43474"/>
        <dbReference type="ChEBI" id="CHEBI:57603"/>
        <dbReference type="ChEBI" id="CHEBI:58190"/>
    </reaction>
    <physiologicalReaction direction="left-to-right" evidence="13">
        <dbReference type="Rhea" id="RHEA:16090"/>
    </physiologicalReaction>
</comment>
<evidence type="ECO:0000256" key="12">
    <source>
        <dbReference type="ARBA" id="ARBA00048778"/>
    </source>
</evidence>
<dbReference type="PANTHER" id="PTHR11596">
    <property type="entry name" value="ALKALINE PHOSPHATASE"/>
    <property type="match status" value="1"/>
</dbReference>
<evidence type="ECO:0000256" key="6">
    <source>
        <dbReference type="ARBA" id="ARBA00036105"/>
    </source>
</evidence>
<name>A0A8J1LDF3_XENLA</name>
<evidence type="ECO:0000256" key="14">
    <source>
        <dbReference type="ARBA" id="ARBA00049444"/>
    </source>
</evidence>
<dbReference type="RefSeq" id="XP_041426680.1">
    <property type="nucleotide sequence ID" value="XM_041570746.1"/>
</dbReference>
<comment type="subunit">
    <text evidence="2">Homodimer.</text>
</comment>
<evidence type="ECO:0000256" key="10">
    <source>
        <dbReference type="ARBA" id="ARBA00042603"/>
    </source>
</evidence>
<keyword evidence="16" id="KW-0862">Zinc</keyword>
<evidence type="ECO:0000256" key="4">
    <source>
        <dbReference type="ARBA" id="ARBA00022591"/>
    </source>
</evidence>
<evidence type="ECO:0000256" key="2">
    <source>
        <dbReference type="ARBA" id="ARBA00011738"/>
    </source>
</evidence>
<organism evidence="17 18">
    <name type="scientific">Xenopus laevis</name>
    <name type="common">African clawed frog</name>
    <dbReference type="NCBI Taxonomy" id="8355"/>
    <lineage>
        <taxon>Eukaryota</taxon>
        <taxon>Metazoa</taxon>
        <taxon>Chordata</taxon>
        <taxon>Craniata</taxon>
        <taxon>Vertebrata</taxon>
        <taxon>Euteleostomi</taxon>
        <taxon>Amphibia</taxon>
        <taxon>Batrachia</taxon>
        <taxon>Anura</taxon>
        <taxon>Pipoidea</taxon>
        <taxon>Pipidae</taxon>
        <taxon>Xenopodinae</taxon>
        <taxon>Xenopus</taxon>
        <taxon>Xenopus</taxon>
    </lineage>
</organism>
<dbReference type="GO" id="GO:0004035">
    <property type="term" value="F:alkaline phosphatase activity"/>
    <property type="evidence" value="ECO:0007669"/>
    <property type="project" value="UniProtKB-EC"/>
</dbReference>
<dbReference type="GO" id="GO:0005886">
    <property type="term" value="C:plasma membrane"/>
    <property type="evidence" value="ECO:0007669"/>
    <property type="project" value="UniProtKB-SubCell"/>
</dbReference>
<feature type="binding site" evidence="16">
    <location>
        <position position="25"/>
    </location>
    <ligand>
        <name>Zn(2+)</name>
        <dbReference type="ChEBI" id="CHEBI:29105"/>
        <label>2</label>
    </ligand>
</feature>
<dbReference type="PANTHER" id="PTHR11596:SF74">
    <property type="entry name" value="ALKALINE PHOSPHATASE, TISSUE-NONSPECIFIC ISOZYME"/>
    <property type="match status" value="1"/>
</dbReference>
<evidence type="ECO:0000256" key="7">
    <source>
        <dbReference type="ARBA" id="ARBA00036923"/>
    </source>
</evidence>
<evidence type="ECO:0000313" key="18">
    <source>
        <dbReference type="RefSeq" id="XP_041426680.1"/>
    </source>
</evidence>
<dbReference type="Pfam" id="PF00245">
    <property type="entry name" value="Alk_phosphatase"/>
    <property type="match status" value="1"/>
</dbReference>
<dbReference type="EC" id="3.1.3.1" evidence="3"/>
<evidence type="ECO:0000256" key="8">
    <source>
        <dbReference type="ARBA" id="ARBA00037828"/>
    </source>
</evidence>
<evidence type="ECO:0000256" key="15">
    <source>
        <dbReference type="ARBA" id="ARBA00049526"/>
    </source>
</evidence>
<keyword evidence="5" id="KW-0472">Membrane</keyword>
<keyword evidence="4" id="KW-0091">Biomineralization</keyword>
<sequence length="102" mass="10976">MDVAIGVSGNMTSVEDTLTVVTADHSHVFTFGGYTHRGNSIFGLAPAPSDLDLKPFTSILYGNGPGYKLVNGQRENVSSVDFCKSLGLIYKHWANWPMGSNP</sequence>
<dbReference type="InterPro" id="IPR001952">
    <property type="entry name" value="Alkaline_phosphatase"/>
</dbReference>
<dbReference type="GeneID" id="121396183"/>
<keyword evidence="5" id="KW-0325">Glycoprotein</keyword>
<comment type="cofactor">
    <cofactor evidence="16">
        <name>Zn(2+)</name>
        <dbReference type="ChEBI" id="CHEBI:29105"/>
    </cofactor>
    <text evidence="16">Binds 2 Zn(2+) ions.</text>
</comment>
<evidence type="ECO:0000256" key="16">
    <source>
        <dbReference type="PIRSR" id="PIRSR601952-2"/>
    </source>
</evidence>
<dbReference type="GO" id="GO:0031214">
    <property type="term" value="P:biomineral tissue development"/>
    <property type="evidence" value="ECO:0007669"/>
    <property type="project" value="UniProtKB-KW"/>
</dbReference>
<dbReference type="AlphaFoldDB" id="A0A8J1LDF3"/>
<dbReference type="Gene3D" id="3.40.720.10">
    <property type="entry name" value="Alkaline Phosphatase, subunit A"/>
    <property type="match status" value="1"/>
</dbReference>
<gene>
    <name evidence="18" type="primary">LOC121396183</name>
</gene>
<feature type="binding site" evidence="16">
    <location>
        <position position="24"/>
    </location>
    <ligand>
        <name>Zn(2+)</name>
        <dbReference type="ChEBI" id="CHEBI:29105"/>
        <label>2</label>
    </ligand>
</feature>
<proteinExistence type="predicted"/>
<reference evidence="18" key="1">
    <citation type="submission" date="2025-08" db="UniProtKB">
        <authorList>
            <consortium name="RefSeq"/>
        </authorList>
    </citation>
    <scope>IDENTIFICATION</scope>
    <source>
        <strain evidence="18">J_2021</strain>
        <tissue evidence="18">Erythrocytes</tissue>
    </source>
</reference>
<keyword evidence="17" id="KW-1185">Reference proteome</keyword>
<comment type="catalytic activity">
    <reaction evidence="11">
        <text>diphosphate + H2O = 2 phosphate + H(+)</text>
        <dbReference type="Rhea" id="RHEA:24576"/>
        <dbReference type="ChEBI" id="CHEBI:15377"/>
        <dbReference type="ChEBI" id="CHEBI:15378"/>
        <dbReference type="ChEBI" id="CHEBI:33019"/>
        <dbReference type="ChEBI" id="CHEBI:43474"/>
    </reaction>
    <physiologicalReaction direction="left-to-right" evidence="11">
        <dbReference type="Rhea" id="RHEA:24577"/>
    </physiologicalReaction>
</comment>
<comment type="subcellular location">
    <subcellularLocation>
        <location evidence="1">Cell membrane</location>
        <topology evidence="1">Lipid-anchor</topology>
        <topology evidence="1">GPI-anchor</topology>
    </subcellularLocation>
    <subcellularLocation>
        <location evidence="8">Extracellular vesicle membrane</location>
        <topology evidence="8">Lipid-anchor</topology>
        <topology evidence="8">GPI-anchor</topology>
    </subcellularLocation>
</comment>
<accession>A0A8J1LDF3</accession>
<comment type="catalytic activity">
    <reaction evidence="15">
        <text>ADP + H2O = AMP + phosphate + H(+)</text>
        <dbReference type="Rhea" id="RHEA:61436"/>
        <dbReference type="ChEBI" id="CHEBI:15377"/>
        <dbReference type="ChEBI" id="CHEBI:15378"/>
        <dbReference type="ChEBI" id="CHEBI:43474"/>
        <dbReference type="ChEBI" id="CHEBI:456215"/>
        <dbReference type="ChEBI" id="CHEBI:456216"/>
    </reaction>
    <physiologicalReaction direction="left-to-right" evidence="15">
        <dbReference type="Rhea" id="RHEA:61437"/>
    </physiologicalReaction>
</comment>
<evidence type="ECO:0000256" key="9">
    <source>
        <dbReference type="ARBA" id="ARBA00040525"/>
    </source>
</evidence>
<protein>
    <recommendedName>
        <fullName evidence="9">Alkaline phosphatase, tissue-nonspecific isozyme</fullName>
        <ecNumber evidence="3">3.1.3.1</ecNumber>
    </recommendedName>
    <alternativeName>
        <fullName evidence="10">Phosphoamidase</fullName>
    </alternativeName>
</protein>
<evidence type="ECO:0000256" key="5">
    <source>
        <dbReference type="ARBA" id="ARBA00022622"/>
    </source>
</evidence>
<evidence type="ECO:0000256" key="3">
    <source>
        <dbReference type="ARBA" id="ARBA00012647"/>
    </source>
</evidence>
<evidence type="ECO:0000256" key="1">
    <source>
        <dbReference type="ARBA" id="ARBA00004609"/>
    </source>
</evidence>
<evidence type="ECO:0000256" key="11">
    <source>
        <dbReference type="ARBA" id="ARBA00048097"/>
    </source>
</evidence>
<dbReference type="KEGG" id="xla:121396183"/>
<dbReference type="SUPFAM" id="SSF53649">
    <property type="entry name" value="Alkaline phosphatase-like"/>
    <property type="match status" value="1"/>
</dbReference>
<dbReference type="Proteomes" id="UP000186698">
    <property type="component" value="Chromosome 7S"/>
</dbReference>
<evidence type="ECO:0000256" key="13">
    <source>
        <dbReference type="ARBA" id="ARBA00048929"/>
    </source>
</evidence>
<comment type="catalytic activity">
    <reaction evidence="12">
        <text>ATP + H2O = ADP + phosphate + H(+)</text>
        <dbReference type="Rhea" id="RHEA:13065"/>
        <dbReference type="ChEBI" id="CHEBI:15377"/>
        <dbReference type="ChEBI" id="CHEBI:15378"/>
        <dbReference type="ChEBI" id="CHEBI:30616"/>
        <dbReference type="ChEBI" id="CHEBI:43474"/>
        <dbReference type="ChEBI" id="CHEBI:456216"/>
    </reaction>
    <physiologicalReaction direction="left-to-right" evidence="12">
        <dbReference type="Rhea" id="RHEA:13066"/>
    </physiologicalReaction>
</comment>
<comment type="catalytic activity">
    <reaction evidence="14">
        <text>pyridoxal 5'-phosphate + H2O = pyridoxal + phosphate</text>
        <dbReference type="Rhea" id="RHEA:20533"/>
        <dbReference type="ChEBI" id="CHEBI:15377"/>
        <dbReference type="ChEBI" id="CHEBI:17310"/>
        <dbReference type="ChEBI" id="CHEBI:43474"/>
        <dbReference type="ChEBI" id="CHEBI:597326"/>
    </reaction>
    <physiologicalReaction direction="left-to-right" evidence="14">
        <dbReference type="Rhea" id="RHEA:20534"/>
    </physiologicalReaction>
</comment>
<keyword evidence="5" id="KW-0336">GPI-anchor</keyword>
<dbReference type="GO" id="GO:0046872">
    <property type="term" value="F:metal ion binding"/>
    <property type="evidence" value="ECO:0007669"/>
    <property type="project" value="UniProtKB-KW"/>
</dbReference>
<evidence type="ECO:0000313" key="17">
    <source>
        <dbReference type="Proteomes" id="UP000186698"/>
    </source>
</evidence>
<keyword evidence="5" id="KW-0449">Lipoprotein</keyword>
<dbReference type="InterPro" id="IPR017850">
    <property type="entry name" value="Alkaline_phosphatase_core_sf"/>
</dbReference>
<comment type="catalytic activity">
    <reaction evidence="7">
        <text>AMP + H2O = adenosine + phosphate</text>
        <dbReference type="Rhea" id="RHEA:29375"/>
        <dbReference type="ChEBI" id="CHEBI:15377"/>
        <dbReference type="ChEBI" id="CHEBI:16335"/>
        <dbReference type="ChEBI" id="CHEBI:43474"/>
        <dbReference type="ChEBI" id="CHEBI:456215"/>
    </reaction>
    <physiologicalReaction direction="left-to-right" evidence="7">
        <dbReference type="Rhea" id="RHEA:29376"/>
    </physiologicalReaction>
</comment>
<dbReference type="OrthoDB" id="5818554at2759"/>
<dbReference type="GO" id="GO:0098552">
    <property type="term" value="C:side of membrane"/>
    <property type="evidence" value="ECO:0007669"/>
    <property type="project" value="UniProtKB-KW"/>
</dbReference>